<keyword evidence="3 6" id="KW-0547">Nucleotide-binding</keyword>
<evidence type="ECO:0000256" key="8">
    <source>
        <dbReference type="SAM" id="MobiDB-lite"/>
    </source>
</evidence>
<feature type="domain" description="Protein kinase" evidence="9">
    <location>
        <begin position="4"/>
        <end position="264"/>
    </location>
</feature>
<dbReference type="EMBL" id="AFBI03000089">
    <property type="protein sequence ID" value="EJW02109.1"/>
    <property type="molecule type" value="Genomic_DNA"/>
</dbReference>
<comment type="caution">
    <text evidence="10">The sequence shown here is derived from an EMBL/GenBank/DDBJ whole genome shotgun (WGS) entry which is preliminary data.</text>
</comment>
<dbReference type="PROSITE" id="PS00108">
    <property type="entry name" value="PROTEIN_KINASE_ST"/>
    <property type="match status" value="1"/>
</dbReference>
<dbReference type="InParanoid" id="J9D3J5"/>
<feature type="region of interest" description="Disordered" evidence="8">
    <location>
        <begin position="289"/>
        <end position="313"/>
    </location>
</feature>
<protein>
    <recommendedName>
        <fullName evidence="1">non-specific serine/threonine protein kinase</fullName>
        <ecNumber evidence="1">2.7.11.1</ecNumber>
    </recommendedName>
</protein>
<dbReference type="PANTHER" id="PTHR24348">
    <property type="entry name" value="SERINE/THREONINE-PROTEIN KINASE UNC-51-RELATED"/>
    <property type="match status" value="1"/>
</dbReference>
<dbReference type="SUPFAM" id="SSF56112">
    <property type="entry name" value="Protein kinase-like (PK-like)"/>
    <property type="match status" value="1"/>
</dbReference>
<evidence type="ECO:0000313" key="11">
    <source>
        <dbReference type="Proteomes" id="UP000003163"/>
    </source>
</evidence>
<keyword evidence="4 10" id="KW-0418">Kinase</keyword>
<evidence type="ECO:0000259" key="9">
    <source>
        <dbReference type="PROSITE" id="PS50011"/>
    </source>
</evidence>
<dbReference type="HOGENOM" id="CLU_000288_63_23_1"/>
<keyword evidence="11" id="KW-1185">Reference proteome</keyword>
<dbReference type="GO" id="GO:0005776">
    <property type="term" value="C:autophagosome"/>
    <property type="evidence" value="ECO:0007669"/>
    <property type="project" value="TreeGrafter"/>
</dbReference>
<dbReference type="EC" id="2.7.11.1" evidence="1"/>
<reference evidence="10 11" key="1">
    <citation type="submission" date="2011-08" db="EMBL/GenBank/DDBJ databases">
        <authorList>
            <person name="Liu Z.J."/>
            <person name="Shi F.L."/>
            <person name="Lu J.Q."/>
            <person name="Li M."/>
            <person name="Wang Z.L."/>
        </authorList>
    </citation>
    <scope>NUCLEOTIDE SEQUENCE [LARGE SCALE GENOMIC DNA]</scope>
    <source>
        <strain evidence="10 11">USNM 41457</strain>
    </source>
</reference>
<dbReference type="InterPro" id="IPR045269">
    <property type="entry name" value="Atg1-like"/>
</dbReference>
<sequence length="313" mass="36635">MEKYVFLEKIGRGTHGTVYLMQGENGNVVCKTITEKNTKYALREINILTKLNCRRIIKLIEHFKHENTFYLILEHANHNSLENVINYHKKNNISMNEDNFYTKIIWNMFAQIADAIYYLHSKKIIHRDIKPSNILINQYFTHEEVLEFKLCDFSLSTPFNGVSTNLVGTPFYMAPEILKKEQYDGCVDIWSLGVVLFEMVALKRPFNGRTRKDLQSNVLKNTIEDLPNCEDSLLKNLILQCLQKDQKDRITSVELRKIDKIKYLLALAEIRTRDRRIIALENKLKENELSSSYLPSPNESTRKSENNENNLLQ</sequence>
<dbReference type="GO" id="GO:0004674">
    <property type="term" value="F:protein serine/threonine kinase activity"/>
    <property type="evidence" value="ECO:0007669"/>
    <property type="project" value="UniProtKB-KW"/>
</dbReference>
<accession>J9D3J5</accession>
<dbReference type="GO" id="GO:0000045">
    <property type="term" value="P:autophagosome assembly"/>
    <property type="evidence" value="ECO:0007669"/>
    <property type="project" value="TreeGrafter"/>
</dbReference>
<dbReference type="Proteomes" id="UP000003163">
    <property type="component" value="Unassembled WGS sequence"/>
</dbReference>
<dbReference type="Pfam" id="PF00069">
    <property type="entry name" value="Pkinase"/>
    <property type="match status" value="1"/>
</dbReference>
<dbReference type="PANTHER" id="PTHR24348:SF22">
    <property type="entry name" value="NON-SPECIFIC SERINE_THREONINE PROTEIN KINASE"/>
    <property type="match status" value="1"/>
</dbReference>
<dbReference type="Gene3D" id="1.10.510.10">
    <property type="entry name" value="Transferase(Phosphotransferase) domain 1"/>
    <property type="match status" value="1"/>
</dbReference>
<keyword evidence="2" id="KW-0808">Transferase</keyword>
<evidence type="ECO:0000256" key="5">
    <source>
        <dbReference type="ARBA" id="ARBA00022840"/>
    </source>
</evidence>
<evidence type="ECO:0000313" key="10">
    <source>
        <dbReference type="EMBL" id="EJW02109.1"/>
    </source>
</evidence>
<evidence type="ECO:0000256" key="1">
    <source>
        <dbReference type="ARBA" id="ARBA00012513"/>
    </source>
</evidence>
<dbReference type="InterPro" id="IPR000719">
    <property type="entry name" value="Prot_kinase_dom"/>
</dbReference>
<evidence type="ECO:0000256" key="2">
    <source>
        <dbReference type="ARBA" id="ARBA00022679"/>
    </source>
</evidence>
<feature type="binding site" evidence="6">
    <location>
        <position position="31"/>
    </location>
    <ligand>
        <name>ATP</name>
        <dbReference type="ChEBI" id="CHEBI:30616"/>
    </ligand>
</feature>
<dbReference type="GO" id="GO:0016020">
    <property type="term" value="C:membrane"/>
    <property type="evidence" value="ECO:0007669"/>
    <property type="project" value="TreeGrafter"/>
</dbReference>
<dbReference type="InterPro" id="IPR011009">
    <property type="entry name" value="Kinase-like_dom_sf"/>
</dbReference>
<dbReference type="AlphaFoldDB" id="J9D3J5"/>
<dbReference type="VEuPathDB" id="MicrosporidiaDB:EDEG_03441"/>
<dbReference type="PROSITE" id="PS50011">
    <property type="entry name" value="PROTEIN_KINASE_DOM"/>
    <property type="match status" value="1"/>
</dbReference>
<proteinExistence type="inferred from homology"/>
<gene>
    <name evidence="10" type="ORF">EDEG_03441</name>
</gene>
<keyword evidence="7 10" id="KW-0723">Serine/threonine-protein kinase</keyword>
<reference evidence="11" key="2">
    <citation type="submission" date="2015-07" db="EMBL/GenBank/DDBJ databases">
        <title>Contrasting host-pathogen interactions and genome evolution in two generalist and specialist microsporidian pathogens of mosquitoes.</title>
        <authorList>
            <consortium name="The Broad Institute Genomics Platform"/>
            <consortium name="The Broad Institute Genome Sequencing Center for Infectious Disease"/>
            <person name="Cuomo C.A."/>
            <person name="Sanscrainte N.D."/>
            <person name="Goldberg J.M."/>
            <person name="Heiman D."/>
            <person name="Young S."/>
            <person name="Zeng Q."/>
            <person name="Becnel J.J."/>
            <person name="Birren B.W."/>
        </authorList>
    </citation>
    <scope>NUCLEOTIDE SEQUENCE [LARGE SCALE GENOMIC DNA]</scope>
    <source>
        <strain evidence="11">USNM 41457</strain>
    </source>
</reference>
<evidence type="ECO:0000256" key="6">
    <source>
        <dbReference type="PROSITE-ProRule" id="PRU10141"/>
    </source>
</evidence>
<evidence type="ECO:0000256" key="3">
    <source>
        <dbReference type="ARBA" id="ARBA00022741"/>
    </source>
</evidence>
<dbReference type="OMA" id="YACTVAT"/>
<dbReference type="OrthoDB" id="248923at2759"/>
<evidence type="ECO:0000256" key="4">
    <source>
        <dbReference type="ARBA" id="ARBA00022777"/>
    </source>
</evidence>
<dbReference type="InterPro" id="IPR008271">
    <property type="entry name" value="Ser/Thr_kinase_AS"/>
</dbReference>
<evidence type="ECO:0000256" key="7">
    <source>
        <dbReference type="RuleBase" id="RU000304"/>
    </source>
</evidence>
<feature type="compositionally biased region" description="Polar residues" evidence="8">
    <location>
        <begin position="289"/>
        <end position="299"/>
    </location>
</feature>
<organism evidence="10 11">
    <name type="scientific">Edhazardia aedis (strain USNM 41457)</name>
    <name type="common">Microsporidian parasite</name>
    <dbReference type="NCBI Taxonomy" id="1003232"/>
    <lineage>
        <taxon>Eukaryota</taxon>
        <taxon>Fungi</taxon>
        <taxon>Fungi incertae sedis</taxon>
        <taxon>Microsporidia</taxon>
        <taxon>Edhazardia</taxon>
    </lineage>
</organism>
<dbReference type="GO" id="GO:0005524">
    <property type="term" value="F:ATP binding"/>
    <property type="evidence" value="ECO:0007669"/>
    <property type="project" value="UniProtKB-UniRule"/>
</dbReference>
<dbReference type="GO" id="GO:0010506">
    <property type="term" value="P:regulation of autophagy"/>
    <property type="evidence" value="ECO:0007669"/>
    <property type="project" value="InterPro"/>
</dbReference>
<dbReference type="GO" id="GO:0005829">
    <property type="term" value="C:cytosol"/>
    <property type="evidence" value="ECO:0007669"/>
    <property type="project" value="TreeGrafter"/>
</dbReference>
<name>J9D3J5_EDHAE</name>
<dbReference type="SMART" id="SM00220">
    <property type="entry name" value="S_TKc"/>
    <property type="match status" value="1"/>
</dbReference>
<dbReference type="InterPro" id="IPR017441">
    <property type="entry name" value="Protein_kinase_ATP_BS"/>
</dbReference>
<dbReference type="PROSITE" id="PS00107">
    <property type="entry name" value="PROTEIN_KINASE_ATP"/>
    <property type="match status" value="1"/>
</dbReference>
<keyword evidence="5 6" id="KW-0067">ATP-binding</keyword>
<dbReference type="STRING" id="1003232.J9D3J5"/>
<comment type="similarity">
    <text evidence="7">Belongs to the protein kinase superfamily.</text>
</comment>
<dbReference type="GO" id="GO:0000407">
    <property type="term" value="C:phagophore assembly site"/>
    <property type="evidence" value="ECO:0007669"/>
    <property type="project" value="TreeGrafter"/>
</dbReference>